<dbReference type="InterPro" id="IPR015797">
    <property type="entry name" value="NUDIX_hydrolase-like_dom_sf"/>
</dbReference>
<dbReference type="Pfam" id="PF00293">
    <property type="entry name" value="NUDIX"/>
    <property type="match status" value="1"/>
</dbReference>
<dbReference type="Gramene" id="CDF34297">
    <property type="protein sequence ID" value="CDF34297"/>
    <property type="gene ID" value="CHC_T00003017001"/>
</dbReference>
<dbReference type="GeneID" id="17321826"/>
<evidence type="ECO:0000313" key="3">
    <source>
        <dbReference type="EMBL" id="CDF34297.1"/>
    </source>
</evidence>
<dbReference type="PROSITE" id="PS51462">
    <property type="entry name" value="NUDIX"/>
    <property type="match status" value="1"/>
</dbReference>
<dbReference type="KEGG" id="ccp:CHC_T00003017001"/>
<dbReference type="AlphaFoldDB" id="R7Q6Y7"/>
<dbReference type="Pfam" id="PF14803">
    <property type="entry name" value="Zn_ribbon_Nudix"/>
    <property type="match status" value="1"/>
</dbReference>
<feature type="region of interest" description="Disordered" evidence="1">
    <location>
        <begin position="1"/>
        <end position="61"/>
    </location>
</feature>
<dbReference type="OMA" id="PHINQVH"/>
<gene>
    <name evidence="3" type="ORF">CHC_T00003017001</name>
</gene>
<reference evidence="4" key="1">
    <citation type="journal article" date="2013" name="Proc. Natl. Acad. Sci. U.S.A.">
        <title>Genome structure and metabolic features in the red seaweed Chondrus crispus shed light on evolution of the Archaeplastida.</title>
        <authorList>
            <person name="Collen J."/>
            <person name="Porcel B."/>
            <person name="Carre W."/>
            <person name="Ball S.G."/>
            <person name="Chaparro C."/>
            <person name="Tonon T."/>
            <person name="Barbeyron T."/>
            <person name="Michel G."/>
            <person name="Noel B."/>
            <person name="Valentin K."/>
            <person name="Elias M."/>
            <person name="Artiguenave F."/>
            <person name="Arun A."/>
            <person name="Aury J.M."/>
            <person name="Barbosa-Neto J.F."/>
            <person name="Bothwell J.H."/>
            <person name="Bouget F.Y."/>
            <person name="Brillet L."/>
            <person name="Cabello-Hurtado F."/>
            <person name="Capella-Gutierrez S."/>
            <person name="Charrier B."/>
            <person name="Cladiere L."/>
            <person name="Cock J.M."/>
            <person name="Coelho S.M."/>
            <person name="Colleoni C."/>
            <person name="Czjzek M."/>
            <person name="Da Silva C."/>
            <person name="Delage L."/>
            <person name="Denoeud F."/>
            <person name="Deschamps P."/>
            <person name="Dittami S.M."/>
            <person name="Gabaldon T."/>
            <person name="Gachon C.M."/>
            <person name="Groisillier A."/>
            <person name="Herve C."/>
            <person name="Jabbari K."/>
            <person name="Katinka M."/>
            <person name="Kloareg B."/>
            <person name="Kowalczyk N."/>
            <person name="Labadie K."/>
            <person name="Leblanc C."/>
            <person name="Lopez P.J."/>
            <person name="McLachlan D.H."/>
            <person name="Meslet-Cladiere L."/>
            <person name="Moustafa A."/>
            <person name="Nehr Z."/>
            <person name="Nyvall Collen P."/>
            <person name="Panaud O."/>
            <person name="Partensky F."/>
            <person name="Poulain J."/>
            <person name="Rensing S.A."/>
            <person name="Rousvoal S."/>
            <person name="Samson G."/>
            <person name="Symeonidi A."/>
            <person name="Weissenbach J."/>
            <person name="Zambounis A."/>
            <person name="Wincker P."/>
            <person name="Boyen C."/>
        </authorList>
    </citation>
    <scope>NUCLEOTIDE SEQUENCE [LARGE SCALE GENOMIC DNA]</scope>
    <source>
        <strain evidence="4">cv. Stackhouse</strain>
    </source>
</reference>
<evidence type="ECO:0000259" key="2">
    <source>
        <dbReference type="PROSITE" id="PS51462"/>
    </source>
</evidence>
<dbReference type="PhylomeDB" id="R7Q6Y7"/>
<proteinExistence type="predicted"/>
<accession>R7Q6Y7</accession>
<dbReference type="Proteomes" id="UP000012073">
    <property type="component" value="Unassembled WGS sequence"/>
</dbReference>
<evidence type="ECO:0000256" key="1">
    <source>
        <dbReference type="SAM" id="MobiDB-lite"/>
    </source>
</evidence>
<dbReference type="RefSeq" id="XP_005714116.1">
    <property type="nucleotide sequence ID" value="XM_005714059.1"/>
</dbReference>
<dbReference type="PANTHER" id="PTHR43222:SF2">
    <property type="entry name" value="NUDIX HYDROLASE 23, CHLOROPLASTIC"/>
    <property type="match status" value="1"/>
</dbReference>
<dbReference type="EMBL" id="HG001684">
    <property type="protein sequence ID" value="CDF34297.1"/>
    <property type="molecule type" value="Genomic_DNA"/>
</dbReference>
<feature type="domain" description="Nudix hydrolase" evidence="2">
    <location>
        <begin position="97"/>
        <end position="227"/>
    </location>
</feature>
<dbReference type="InterPro" id="IPR000086">
    <property type="entry name" value="NUDIX_hydrolase_dom"/>
</dbReference>
<dbReference type="Gene3D" id="2.20.70.10">
    <property type="match status" value="1"/>
</dbReference>
<dbReference type="Gene3D" id="3.90.79.10">
    <property type="entry name" value="Nucleoside Triphosphate Pyrophosphohydrolase"/>
    <property type="match status" value="1"/>
</dbReference>
<sequence length="239" mass="27183">MAFAPPLRPPLSGRTRTREGDFRCTRHGDKEMRYRMTLSGAPDSKSASVPNDESKVKDDTPPSYCRCCASEMVERTPPGDERVRSVCPKCNHIAYENPKVVVGCVPISKDRRRVLLARRAIPPVGKWTFPQGFLENGETAERGAAREAWEEARAELDMNPITLLAVYNVLPAQQVQLLYRCTLLNEDTVAAGSESLVVRMFAWEDIPWDELAFPTIKWALEYSYQHRNNEITQPQLKFR</sequence>
<dbReference type="SUPFAM" id="SSF55811">
    <property type="entry name" value="Nudix"/>
    <property type="match status" value="1"/>
</dbReference>
<evidence type="ECO:0000313" key="4">
    <source>
        <dbReference type="Proteomes" id="UP000012073"/>
    </source>
</evidence>
<dbReference type="InterPro" id="IPR029401">
    <property type="entry name" value="Nudix_N"/>
</dbReference>
<organism evidence="3 4">
    <name type="scientific">Chondrus crispus</name>
    <name type="common">Carrageen Irish moss</name>
    <name type="synonym">Polymorpha crispa</name>
    <dbReference type="NCBI Taxonomy" id="2769"/>
    <lineage>
        <taxon>Eukaryota</taxon>
        <taxon>Rhodophyta</taxon>
        <taxon>Florideophyceae</taxon>
        <taxon>Rhodymeniophycidae</taxon>
        <taxon>Gigartinales</taxon>
        <taxon>Gigartinaceae</taxon>
        <taxon>Chondrus</taxon>
    </lineage>
</organism>
<protein>
    <recommendedName>
        <fullName evidence="2">Nudix hydrolase domain-containing protein</fullName>
    </recommendedName>
</protein>
<dbReference type="PANTHER" id="PTHR43222">
    <property type="entry name" value="NUDIX HYDROLASE 23"/>
    <property type="match status" value="1"/>
</dbReference>
<dbReference type="STRING" id="2769.R7Q6Y7"/>
<feature type="compositionally biased region" description="Basic and acidic residues" evidence="1">
    <location>
        <begin position="16"/>
        <end position="34"/>
    </location>
</feature>
<dbReference type="OrthoDB" id="447842at2759"/>
<name>R7Q6Y7_CHOCR</name>
<keyword evidence="4" id="KW-1185">Reference proteome</keyword>